<accession>A0A8J7U4P3</accession>
<dbReference type="EMBL" id="JAFREP010000020">
    <property type="protein sequence ID" value="MBO1320852.1"/>
    <property type="molecule type" value="Genomic_DNA"/>
</dbReference>
<keyword evidence="1" id="KW-1133">Transmembrane helix</keyword>
<comment type="caution">
    <text evidence="2">The sequence shown here is derived from an EMBL/GenBank/DDBJ whole genome shotgun (WGS) entry which is preliminary data.</text>
</comment>
<reference evidence="2" key="1">
    <citation type="submission" date="2021-03" db="EMBL/GenBank/DDBJ databases">
        <authorList>
            <person name="Wang G."/>
        </authorList>
    </citation>
    <scope>NUCLEOTIDE SEQUENCE</scope>
    <source>
        <strain evidence="2">KCTC 12899</strain>
    </source>
</reference>
<organism evidence="2 3">
    <name type="scientific">Acanthopleuribacter pedis</name>
    <dbReference type="NCBI Taxonomy" id="442870"/>
    <lineage>
        <taxon>Bacteria</taxon>
        <taxon>Pseudomonadati</taxon>
        <taxon>Acidobacteriota</taxon>
        <taxon>Holophagae</taxon>
        <taxon>Acanthopleuribacterales</taxon>
        <taxon>Acanthopleuribacteraceae</taxon>
        <taxon>Acanthopleuribacter</taxon>
    </lineage>
</organism>
<dbReference type="AlphaFoldDB" id="A0A8J7U4P3"/>
<dbReference type="RefSeq" id="WP_207860827.1">
    <property type="nucleotide sequence ID" value="NZ_JAFREP010000020.1"/>
</dbReference>
<protein>
    <submittedName>
        <fullName evidence="2">Uncharacterized protein</fullName>
    </submittedName>
</protein>
<feature type="transmembrane region" description="Helical" evidence="1">
    <location>
        <begin position="12"/>
        <end position="31"/>
    </location>
</feature>
<keyword evidence="1" id="KW-0472">Membrane</keyword>
<gene>
    <name evidence="2" type="ORF">J3U88_20405</name>
</gene>
<evidence type="ECO:0000313" key="2">
    <source>
        <dbReference type="EMBL" id="MBO1320852.1"/>
    </source>
</evidence>
<evidence type="ECO:0000256" key="1">
    <source>
        <dbReference type="SAM" id="Phobius"/>
    </source>
</evidence>
<dbReference type="Proteomes" id="UP000664417">
    <property type="component" value="Unassembled WGS sequence"/>
</dbReference>
<proteinExistence type="predicted"/>
<name>A0A8J7U4P3_9BACT</name>
<keyword evidence="1" id="KW-0812">Transmembrane</keyword>
<evidence type="ECO:0000313" key="3">
    <source>
        <dbReference type="Proteomes" id="UP000664417"/>
    </source>
</evidence>
<keyword evidence="3" id="KW-1185">Reference proteome</keyword>
<sequence length="208" mass="22737">MITTQNRRGSTLVLSMGAILIMFGLAMSLLFQAQSQSSETGALRLAQMYEMASFSAIQKEKASLSDDWDDIDHFTPLLTSLTTESEHGYGKLYASGTFTSYSGASSMRYNVYVANNSGDYGIVFSEHGSANYNVDQDYDGYIVMTAEVFIEGQEVPVAVNSAIIAPTGEESVEFAELSVTEQNMNRQGTGTIDQFDRALDLNKFSDTP</sequence>